<gene>
    <name evidence="1" type="ORF">FRZ06_18750</name>
</gene>
<keyword evidence="2" id="KW-1185">Reference proteome</keyword>
<protein>
    <submittedName>
        <fullName evidence="1">Alpha/beta hydrolase</fullName>
    </submittedName>
</protein>
<name>A0ACD1AFC7_9FIRM</name>
<dbReference type="Proteomes" id="UP000594014">
    <property type="component" value="Chromosome"/>
</dbReference>
<accession>A0ACD1AFC7</accession>
<organism evidence="1 2">
    <name type="scientific">Anoxybacterium hadale</name>
    <dbReference type="NCBI Taxonomy" id="3408580"/>
    <lineage>
        <taxon>Bacteria</taxon>
        <taxon>Bacillati</taxon>
        <taxon>Bacillota</taxon>
        <taxon>Clostridia</taxon>
        <taxon>Peptostreptococcales</taxon>
        <taxon>Anaerovoracaceae</taxon>
        <taxon>Anoxybacterium</taxon>
    </lineage>
</organism>
<keyword evidence="1" id="KW-0378">Hydrolase</keyword>
<sequence length="299" mass="34295">MVFRKLRFLKVWHFSGNSSNCWKRRNKCMAYFIHEGIRFHYIDLGEGTPFVFQHGLGGSTEQIQNIFIPPAGIRLLSFDFRGHGETNELGPEEKLGFETFGSDLAAFLDHLNLEKAIVGGISMGAAVSLNFVLRYPSRTTGSVFSRPAWLDQPMNPEIRDLFREVARLICEMEPQIGRYLFATYEPYMELARESPAAAQSFLGYFDYAYAKTTAAKYLAMPADQPCLDRRLWQNIKTPVLVMANGMDPVHPIEYGKALADEILQAEFRELTPKTIDSNRHVKDVQRYLETFLKQYEIKQ</sequence>
<reference evidence="1" key="1">
    <citation type="submission" date="2019-08" db="EMBL/GenBank/DDBJ databases">
        <title>Genome sequence of Clostridiales bacterium MT110.</title>
        <authorList>
            <person name="Cao J."/>
        </authorList>
    </citation>
    <scope>NUCLEOTIDE SEQUENCE</scope>
    <source>
        <strain evidence="1">MT110</strain>
    </source>
</reference>
<proteinExistence type="predicted"/>
<evidence type="ECO:0000313" key="2">
    <source>
        <dbReference type="Proteomes" id="UP000594014"/>
    </source>
</evidence>
<dbReference type="EMBL" id="CP042469">
    <property type="protein sequence ID" value="QOX65242.1"/>
    <property type="molecule type" value="Genomic_DNA"/>
</dbReference>
<evidence type="ECO:0000313" key="1">
    <source>
        <dbReference type="EMBL" id="QOX65242.1"/>
    </source>
</evidence>